<gene>
    <name evidence="8" type="ORF">A2898_00580</name>
</gene>
<dbReference type="InterPro" id="IPR002481">
    <property type="entry name" value="FUR"/>
</dbReference>
<evidence type="ECO:0000256" key="2">
    <source>
        <dbReference type="ARBA" id="ARBA00022491"/>
    </source>
</evidence>
<dbReference type="InterPro" id="IPR036388">
    <property type="entry name" value="WH-like_DNA-bd_sf"/>
</dbReference>
<dbReference type="InterPro" id="IPR043135">
    <property type="entry name" value="Fur_C"/>
</dbReference>
<keyword evidence="5" id="KW-0238">DNA-binding</keyword>
<dbReference type="Pfam" id="PF01475">
    <property type="entry name" value="FUR"/>
    <property type="match status" value="1"/>
</dbReference>
<dbReference type="PANTHER" id="PTHR33202:SF7">
    <property type="entry name" value="FERRIC UPTAKE REGULATION PROTEIN"/>
    <property type="match status" value="1"/>
</dbReference>
<dbReference type="GO" id="GO:0003700">
    <property type="term" value="F:DNA-binding transcription factor activity"/>
    <property type="evidence" value="ECO:0007669"/>
    <property type="project" value="InterPro"/>
</dbReference>
<dbReference type="SUPFAM" id="SSF46785">
    <property type="entry name" value="Winged helix' DNA-binding domain"/>
    <property type="match status" value="1"/>
</dbReference>
<protein>
    <recommendedName>
        <fullName evidence="10">Transcriptional repressor</fullName>
    </recommendedName>
</protein>
<dbReference type="Proteomes" id="UP000179164">
    <property type="component" value="Unassembled WGS sequence"/>
</dbReference>
<feature type="binding site" evidence="7">
    <location>
        <position position="133"/>
    </location>
    <ligand>
        <name>Zn(2+)</name>
        <dbReference type="ChEBI" id="CHEBI:29105"/>
    </ligand>
</feature>
<evidence type="ECO:0000256" key="6">
    <source>
        <dbReference type="ARBA" id="ARBA00023163"/>
    </source>
</evidence>
<comment type="cofactor">
    <cofactor evidence="7">
        <name>Zn(2+)</name>
        <dbReference type="ChEBI" id="CHEBI:29105"/>
    </cofactor>
    <text evidence="7">Binds 1 zinc ion per subunit.</text>
</comment>
<comment type="caution">
    <text evidence="8">The sequence shown here is derived from an EMBL/GenBank/DDBJ whole genome shotgun (WGS) entry which is preliminary data.</text>
</comment>
<evidence type="ECO:0000256" key="7">
    <source>
        <dbReference type="PIRSR" id="PIRSR602481-1"/>
    </source>
</evidence>
<dbReference type="AlphaFoldDB" id="A0A1G2B2Q0"/>
<proteinExistence type="inferred from homology"/>
<dbReference type="GO" id="GO:0045892">
    <property type="term" value="P:negative regulation of DNA-templated transcription"/>
    <property type="evidence" value="ECO:0007669"/>
    <property type="project" value="TreeGrafter"/>
</dbReference>
<keyword evidence="7" id="KW-0479">Metal-binding</keyword>
<evidence type="ECO:0000256" key="5">
    <source>
        <dbReference type="ARBA" id="ARBA00023125"/>
    </source>
</evidence>
<accession>A0A1G2B2Q0</accession>
<keyword evidence="6" id="KW-0804">Transcription</keyword>
<comment type="similarity">
    <text evidence="1">Belongs to the Fur family.</text>
</comment>
<evidence type="ECO:0000313" key="9">
    <source>
        <dbReference type="Proteomes" id="UP000179164"/>
    </source>
</evidence>
<organism evidence="8 9">
    <name type="scientific">Candidatus Kerfeldbacteria bacterium RIFCSPLOWO2_01_FULL_48_11</name>
    <dbReference type="NCBI Taxonomy" id="1798543"/>
    <lineage>
        <taxon>Bacteria</taxon>
        <taxon>Candidatus Kerfeldiibacteriota</taxon>
    </lineage>
</organism>
<dbReference type="GO" id="GO:0000976">
    <property type="term" value="F:transcription cis-regulatory region binding"/>
    <property type="evidence" value="ECO:0007669"/>
    <property type="project" value="TreeGrafter"/>
</dbReference>
<evidence type="ECO:0008006" key="10">
    <source>
        <dbReference type="Google" id="ProtNLM"/>
    </source>
</evidence>
<dbReference type="EMBL" id="MHKE01000016">
    <property type="protein sequence ID" value="OGY83006.1"/>
    <property type="molecule type" value="Genomic_DNA"/>
</dbReference>
<dbReference type="GO" id="GO:1900376">
    <property type="term" value="P:regulation of secondary metabolite biosynthetic process"/>
    <property type="evidence" value="ECO:0007669"/>
    <property type="project" value="TreeGrafter"/>
</dbReference>
<evidence type="ECO:0000313" key="8">
    <source>
        <dbReference type="EMBL" id="OGY83006.1"/>
    </source>
</evidence>
<dbReference type="CDD" id="cd07153">
    <property type="entry name" value="Fur_like"/>
    <property type="match status" value="1"/>
</dbReference>
<keyword evidence="4" id="KW-0805">Transcription regulation</keyword>
<feature type="binding site" evidence="7">
    <location>
        <position position="130"/>
    </location>
    <ligand>
        <name>Zn(2+)</name>
        <dbReference type="ChEBI" id="CHEBI:29105"/>
    </ligand>
</feature>
<evidence type="ECO:0000256" key="4">
    <source>
        <dbReference type="ARBA" id="ARBA00023015"/>
    </source>
</evidence>
<dbReference type="PANTHER" id="PTHR33202">
    <property type="entry name" value="ZINC UPTAKE REGULATION PROTEIN"/>
    <property type="match status" value="1"/>
</dbReference>
<dbReference type="STRING" id="1798543.A2898_00580"/>
<keyword evidence="2" id="KW-0678">Repressor</keyword>
<name>A0A1G2B2Q0_9BACT</name>
<dbReference type="GO" id="GO:0008270">
    <property type="term" value="F:zinc ion binding"/>
    <property type="evidence" value="ECO:0007669"/>
    <property type="project" value="TreeGrafter"/>
</dbReference>
<evidence type="ECO:0000256" key="3">
    <source>
        <dbReference type="ARBA" id="ARBA00022833"/>
    </source>
</evidence>
<keyword evidence="3 7" id="KW-0862">Zinc</keyword>
<dbReference type="Gene3D" id="1.10.10.10">
    <property type="entry name" value="Winged helix-like DNA-binding domain superfamily/Winged helix DNA-binding domain"/>
    <property type="match status" value="1"/>
</dbReference>
<sequence length="184" mass="21527">MVKNEKKPLSQFRTSNQRRVILEHLRSVDRHLTAEEIYQRVKSKLPSVGLGTVYRNLKFLTLHGYIEEMVPPDHVARYSSHTHSHLHFRCDRCGRIEDFDLPEEFARQRESLSTQGYAVRNTMVEFSGICRSCRKEQDTTKVLPEILCHAHQEFSLRVPLSVAECARCMFRDTCIYFDPSLVNK</sequence>
<feature type="binding site" evidence="7">
    <location>
        <position position="90"/>
    </location>
    <ligand>
        <name>Zn(2+)</name>
        <dbReference type="ChEBI" id="CHEBI:29105"/>
    </ligand>
</feature>
<dbReference type="Gene3D" id="3.30.1490.190">
    <property type="match status" value="1"/>
</dbReference>
<feature type="binding site" evidence="7">
    <location>
        <position position="93"/>
    </location>
    <ligand>
        <name>Zn(2+)</name>
        <dbReference type="ChEBI" id="CHEBI:29105"/>
    </ligand>
</feature>
<dbReference type="InterPro" id="IPR036390">
    <property type="entry name" value="WH_DNA-bd_sf"/>
</dbReference>
<evidence type="ECO:0000256" key="1">
    <source>
        <dbReference type="ARBA" id="ARBA00007957"/>
    </source>
</evidence>
<reference evidence="8 9" key="1">
    <citation type="journal article" date="2016" name="Nat. Commun.">
        <title>Thousands of microbial genomes shed light on interconnected biogeochemical processes in an aquifer system.</title>
        <authorList>
            <person name="Anantharaman K."/>
            <person name="Brown C.T."/>
            <person name="Hug L.A."/>
            <person name="Sharon I."/>
            <person name="Castelle C.J."/>
            <person name="Probst A.J."/>
            <person name="Thomas B.C."/>
            <person name="Singh A."/>
            <person name="Wilkins M.J."/>
            <person name="Karaoz U."/>
            <person name="Brodie E.L."/>
            <person name="Williams K.H."/>
            <person name="Hubbard S.S."/>
            <person name="Banfield J.F."/>
        </authorList>
    </citation>
    <scope>NUCLEOTIDE SEQUENCE [LARGE SCALE GENOMIC DNA]</scope>
</reference>